<sequence>MKHPTPQRTTKDYPLLSFSSQMVRQSLSERTCITHANTSILTDLVPSRSEVAHSDHASPASASSSLPSSGPPSTYQLTTNTPCMQYPDSEFQFQSQQFQFNLDDNFPATNGQQAGFSYENDDSQILNGPTNSNFHSTPYQIPGPYQFSTSTPDSYYMHPPTASPDPQFYNVEAENWISYPSGDSWQYPALPPPNPPSVSSCPVPHRGQVGSQAMTVVALSRRKNKPVFFCPVKGCISKGFTARHSFECEFIHPESLDTRSNLPYFR</sequence>
<comment type="caution">
    <text evidence="2">The sequence shown here is derived from an EMBL/GenBank/DDBJ whole genome shotgun (WGS) entry which is preliminary data.</text>
</comment>
<feature type="region of interest" description="Disordered" evidence="1">
    <location>
        <begin position="50"/>
        <end position="81"/>
    </location>
</feature>
<evidence type="ECO:0000256" key="1">
    <source>
        <dbReference type="SAM" id="MobiDB-lite"/>
    </source>
</evidence>
<dbReference type="Proteomes" id="UP001049176">
    <property type="component" value="Chromosome 9"/>
</dbReference>
<protein>
    <submittedName>
        <fullName evidence="2">Uncharacterized protein</fullName>
    </submittedName>
</protein>
<reference evidence="2" key="1">
    <citation type="journal article" date="2021" name="Genome Biol. Evol.">
        <title>The assembled and annotated genome of the fairy-ring fungus Marasmius oreades.</title>
        <authorList>
            <person name="Hiltunen M."/>
            <person name="Ament-Velasquez S.L."/>
            <person name="Johannesson H."/>
        </authorList>
    </citation>
    <scope>NUCLEOTIDE SEQUENCE</scope>
    <source>
        <strain evidence="2">03SP1</strain>
    </source>
</reference>
<dbReference type="AlphaFoldDB" id="A0A9P7RNT2"/>
<dbReference type="OrthoDB" id="10510151at2759"/>
<accession>A0A9P7RNT2</accession>
<name>A0A9P7RNT2_9AGAR</name>
<dbReference type="KEGG" id="more:E1B28_012956"/>
<evidence type="ECO:0000313" key="3">
    <source>
        <dbReference type="Proteomes" id="UP001049176"/>
    </source>
</evidence>
<proteinExistence type="predicted"/>
<organism evidence="2 3">
    <name type="scientific">Marasmius oreades</name>
    <name type="common">fairy-ring Marasmius</name>
    <dbReference type="NCBI Taxonomy" id="181124"/>
    <lineage>
        <taxon>Eukaryota</taxon>
        <taxon>Fungi</taxon>
        <taxon>Dikarya</taxon>
        <taxon>Basidiomycota</taxon>
        <taxon>Agaricomycotina</taxon>
        <taxon>Agaricomycetes</taxon>
        <taxon>Agaricomycetidae</taxon>
        <taxon>Agaricales</taxon>
        <taxon>Marasmiineae</taxon>
        <taxon>Marasmiaceae</taxon>
        <taxon>Marasmius</taxon>
    </lineage>
</organism>
<gene>
    <name evidence="2" type="ORF">E1B28_012956</name>
</gene>
<feature type="compositionally biased region" description="Low complexity" evidence="1">
    <location>
        <begin position="57"/>
        <end position="73"/>
    </location>
</feature>
<keyword evidence="3" id="KW-1185">Reference proteome</keyword>
<evidence type="ECO:0000313" key="2">
    <source>
        <dbReference type="EMBL" id="KAG7086979.1"/>
    </source>
</evidence>
<dbReference type="GeneID" id="66082031"/>
<dbReference type="EMBL" id="CM032189">
    <property type="protein sequence ID" value="KAG7086979.1"/>
    <property type="molecule type" value="Genomic_DNA"/>
</dbReference>
<dbReference type="RefSeq" id="XP_043003450.1">
    <property type="nucleotide sequence ID" value="XM_043158107.1"/>
</dbReference>